<protein>
    <submittedName>
        <fullName evidence="1">Uncharacterized protein</fullName>
    </submittedName>
</protein>
<feature type="non-terminal residue" evidence="1">
    <location>
        <position position="45"/>
    </location>
</feature>
<accession>A0A381YZD9</accession>
<name>A0A381YZD9_9ZZZZ</name>
<reference evidence="1" key="1">
    <citation type="submission" date="2018-05" db="EMBL/GenBank/DDBJ databases">
        <authorList>
            <person name="Lanie J.A."/>
            <person name="Ng W.-L."/>
            <person name="Kazmierczak K.M."/>
            <person name="Andrzejewski T.M."/>
            <person name="Davidsen T.M."/>
            <person name="Wayne K.J."/>
            <person name="Tettelin H."/>
            <person name="Glass J.I."/>
            <person name="Rusch D."/>
            <person name="Podicherti R."/>
            <person name="Tsui H.-C.T."/>
            <person name="Winkler M.E."/>
        </authorList>
    </citation>
    <scope>NUCLEOTIDE SEQUENCE</scope>
</reference>
<dbReference type="EMBL" id="UINC01019457">
    <property type="protein sequence ID" value="SVA82375.1"/>
    <property type="molecule type" value="Genomic_DNA"/>
</dbReference>
<dbReference type="AlphaFoldDB" id="A0A381YZD9"/>
<proteinExistence type="predicted"/>
<sequence length="45" mass="5020">MKHLMALTICLSVLYSGEGKIYSVDLGRSMLKWTGTKVTGSHWGY</sequence>
<organism evidence="1">
    <name type="scientific">marine metagenome</name>
    <dbReference type="NCBI Taxonomy" id="408172"/>
    <lineage>
        <taxon>unclassified sequences</taxon>
        <taxon>metagenomes</taxon>
        <taxon>ecological metagenomes</taxon>
    </lineage>
</organism>
<gene>
    <name evidence="1" type="ORF">METZ01_LOCUS135229</name>
</gene>
<evidence type="ECO:0000313" key="1">
    <source>
        <dbReference type="EMBL" id="SVA82375.1"/>
    </source>
</evidence>